<dbReference type="InterPro" id="IPR029057">
    <property type="entry name" value="PRTase-like"/>
</dbReference>
<keyword evidence="7 11" id="KW-0411">Iron-sulfur</keyword>
<dbReference type="GO" id="GO:0000287">
    <property type="term" value="F:magnesium ion binding"/>
    <property type="evidence" value="ECO:0007669"/>
    <property type="project" value="UniProtKB-UniRule"/>
</dbReference>
<comment type="similarity">
    <text evidence="2 7 8">In the C-terminal section; belongs to the purine/pyrimidine phosphoribosyltransferase family.</text>
</comment>
<dbReference type="InterPro" id="IPR005854">
    <property type="entry name" value="PurF"/>
</dbReference>
<dbReference type="EC" id="2.4.2.14" evidence="7"/>
<dbReference type="GO" id="GO:0006189">
    <property type="term" value="P:'de novo' IMP biosynthetic process"/>
    <property type="evidence" value="ECO:0007669"/>
    <property type="project" value="UniProtKB-UniRule"/>
</dbReference>
<evidence type="ECO:0000256" key="10">
    <source>
        <dbReference type="PIRSR" id="PIRSR000485-2"/>
    </source>
</evidence>
<feature type="domain" description="Glutamine amidotransferase type-2" evidence="12">
    <location>
        <begin position="55"/>
        <end position="282"/>
    </location>
</feature>
<feature type="binding site" evidence="7 10">
    <location>
        <position position="408"/>
    </location>
    <ligand>
        <name>Mg(2+)</name>
        <dbReference type="ChEBI" id="CHEBI:18420"/>
    </ligand>
</feature>
<evidence type="ECO:0000256" key="9">
    <source>
        <dbReference type="PIRSR" id="PIRSR000485-1"/>
    </source>
</evidence>
<feature type="active site" description="Nucleophile" evidence="7 9">
    <location>
        <position position="55"/>
    </location>
</feature>
<evidence type="ECO:0000313" key="13">
    <source>
        <dbReference type="EMBL" id="EGE48769.1"/>
    </source>
</evidence>
<evidence type="ECO:0000256" key="4">
    <source>
        <dbReference type="ARBA" id="ARBA00022679"/>
    </source>
</evidence>
<dbReference type="MEROPS" id="C44.001"/>
<proteinExistence type="inferred from homology"/>
<feature type="binding site" evidence="7 11">
    <location>
        <position position="298"/>
    </location>
    <ligand>
        <name>[4Fe-4S] cluster</name>
        <dbReference type="ChEBI" id="CHEBI:49883"/>
    </ligand>
</feature>
<dbReference type="InterPro" id="IPR029055">
    <property type="entry name" value="Ntn_hydrolases_N"/>
</dbReference>
<keyword evidence="6 7" id="KW-0315">Glutamine amidotransferase</keyword>
<protein>
    <recommendedName>
        <fullName evidence="7">Amidophosphoribosyltransferase</fullName>
        <shortName evidence="7">ATase</shortName>
        <ecNumber evidence="7">2.4.2.14</ecNumber>
    </recommendedName>
    <alternativeName>
        <fullName evidence="7">Glutamine phosphoribosylpyrophosphate amidotransferase</fullName>
        <shortName evidence="7">GPATase</shortName>
    </alternativeName>
</protein>
<name>F1YR38_9PROT</name>
<dbReference type="CDD" id="cd00715">
    <property type="entry name" value="GPATase_N"/>
    <property type="match status" value="1"/>
</dbReference>
<comment type="caution">
    <text evidence="13">The sequence shown here is derived from an EMBL/GenBank/DDBJ whole genome shotgun (WGS) entry which is preliminary data.</text>
</comment>
<sequence>MRGILLQVMTPPCDPIRPVSDLLRRPCTLMLAHPTPSASLPDPLTLDDDHPHEECAVFGIWNAKDAAPLTTLGLHALQHRGQEAAGIVCFDPQERRFHSHRGLGLVSDVFADSRVMATLKGTRAIGHNRYATTGATLLRNVQPLFAEFAFGGLAVAHNGNLTNADTLRSELIRRGCLFQSTTDSEVFIHLIAISLYATVEDRLIDALKRVTGAYSLVVLSEEALIGVRDPMGVRPLVLGKLPSEDGKQPSWVLASETCGLDIIGAEFVRDVEPGELVVIDENGIRSLRPFGDTHPRFCVFEYIYFARPDSVLEGLPVYEVRKQIGHELARESHVDADVVVPVPDSGVPSAIGYAEASGIPFELGIIRNHYVGRTFIEPTDQIRHLGVKMKHSPNRPILSGKRVILVDDSIVRGTTSRKIVDMVRAAGATEVHMRISSPPTRHSCFYGIDTPERSKLLAAQNDLKAMAELIGVDSLAFISLDGLYRAMGYKDRQSSDARYCDACFTGEYPIPLIDHDAEFGPGTA</sequence>
<dbReference type="PIRSF" id="PIRSF000485">
    <property type="entry name" value="Amd_phspho_trans"/>
    <property type="match status" value="1"/>
</dbReference>
<feature type="binding site" evidence="7 11">
    <location>
        <position position="500"/>
    </location>
    <ligand>
        <name>[4Fe-4S] cluster</name>
        <dbReference type="ChEBI" id="CHEBI:49883"/>
    </ligand>
</feature>
<dbReference type="GO" id="GO:0009113">
    <property type="term" value="P:purine nucleobase biosynthetic process"/>
    <property type="evidence" value="ECO:0007669"/>
    <property type="project" value="UniProtKB-UniRule"/>
</dbReference>
<comment type="function">
    <text evidence="7">Catalyzes the formation of phosphoribosylamine from phosphoribosylpyrophosphate (PRPP) and glutamine.</text>
</comment>
<dbReference type="Proteomes" id="UP000018454">
    <property type="component" value="Unassembled WGS sequence"/>
</dbReference>
<keyword evidence="5 7" id="KW-0658">Purine biosynthesis</keyword>
<dbReference type="InterPro" id="IPR017932">
    <property type="entry name" value="GATase_2_dom"/>
</dbReference>
<evidence type="ECO:0000259" key="12">
    <source>
        <dbReference type="PROSITE" id="PS51278"/>
    </source>
</evidence>
<keyword evidence="7 10" id="KW-0479">Metal-binding</keyword>
<dbReference type="EMBL" id="AEUP01000005">
    <property type="protein sequence ID" value="EGE48769.1"/>
    <property type="molecule type" value="Genomic_DNA"/>
</dbReference>
<dbReference type="GO" id="GO:0051539">
    <property type="term" value="F:4 iron, 4 sulfur cluster binding"/>
    <property type="evidence" value="ECO:0007669"/>
    <property type="project" value="UniProtKB-KW"/>
</dbReference>
<feature type="binding site" evidence="7 10">
    <location>
        <position position="345"/>
    </location>
    <ligand>
        <name>Mg(2+)</name>
        <dbReference type="ChEBI" id="CHEBI:18420"/>
    </ligand>
</feature>
<dbReference type="SUPFAM" id="SSF53271">
    <property type="entry name" value="PRTase-like"/>
    <property type="match status" value="1"/>
</dbReference>
<dbReference type="Pfam" id="PF00156">
    <property type="entry name" value="Pribosyltran"/>
    <property type="match status" value="1"/>
</dbReference>
<organism evidence="13 14">
    <name type="scientific">Acetobacter pomorum DM001</name>
    <dbReference type="NCBI Taxonomy" id="945681"/>
    <lineage>
        <taxon>Bacteria</taxon>
        <taxon>Pseudomonadati</taxon>
        <taxon>Pseudomonadota</taxon>
        <taxon>Alphaproteobacteria</taxon>
        <taxon>Acetobacterales</taxon>
        <taxon>Acetobacteraceae</taxon>
        <taxon>Acetobacter</taxon>
    </lineage>
</organism>
<dbReference type="CDD" id="cd06223">
    <property type="entry name" value="PRTases_typeI"/>
    <property type="match status" value="1"/>
</dbReference>
<dbReference type="NCBIfam" id="TIGR01134">
    <property type="entry name" value="purF"/>
    <property type="match status" value="1"/>
</dbReference>
<dbReference type="PROSITE" id="PS51278">
    <property type="entry name" value="GATASE_TYPE_2"/>
    <property type="match status" value="1"/>
</dbReference>
<keyword evidence="7 10" id="KW-0460">Magnesium</keyword>
<dbReference type="PANTHER" id="PTHR11907">
    <property type="entry name" value="AMIDOPHOSPHORIBOSYLTRANSFERASE"/>
    <property type="match status" value="1"/>
</dbReference>
<reference evidence="13 14" key="1">
    <citation type="journal article" date="2011" name="Science">
        <title>Drosophila microbiome modulates host developmental and metabolic homeostasis via insulin signaling.</title>
        <authorList>
            <person name="Shin S.C."/>
            <person name="Kim S.H."/>
            <person name="You H."/>
            <person name="Kim B."/>
            <person name="Kim A.C."/>
            <person name="Lee K.A."/>
            <person name="Yoon J.H."/>
            <person name="Ryu J.H."/>
            <person name="Lee W.J."/>
        </authorList>
    </citation>
    <scope>NUCLEOTIDE SEQUENCE [LARGE SCALE GENOMIC DNA]</scope>
    <source>
        <strain evidence="13 14">DM001</strain>
    </source>
</reference>
<evidence type="ECO:0000256" key="8">
    <source>
        <dbReference type="PIRNR" id="PIRNR000485"/>
    </source>
</evidence>
<comment type="cofactor">
    <cofactor evidence="7 11">
        <name>[4Fe-4S] cluster</name>
        <dbReference type="ChEBI" id="CHEBI:49883"/>
    </cofactor>
    <text evidence="7 11">Binds 1 [4Fe-4S] cluster per subunit.</text>
</comment>
<evidence type="ECO:0000313" key="14">
    <source>
        <dbReference type="Proteomes" id="UP000018454"/>
    </source>
</evidence>
<evidence type="ECO:0000256" key="3">
    <source>
        <dbReference type="ARBA" id="ARBA00022676"/>
    </source>
</evidence>
<dbReference type="InterPro" id="IPR000836">
    <property type="entry name" value="PRTase_dom"/>
</dbReference>
<dbReference type="AlphaFoldDB" id="F1YR38"/>
<dbReference type="SUPFAM" id="SSF56235">
    <property type="entry name" value="N-terminal nucleophile aminohydrolases (Ntn hydrolases)"/>
    <property type="match status" value="1"/>
</dbReference>
<comment type="cofactor">
    <cofactor evidence="7 10">
        <name>Mg(2+)</name>
        <dbReference type="ChEBI" id="CHEBI:18420"/>
    </cofactor>
    <text evidence="7 10">Binds 1 Mg(2+) ion per subunit.</text>
</comment>
<keyword evidence="4 7" id="KW-0808">Transferase</keyword>
<dbReference type="Gene3D" id="3.40.50.2020">
    <property type="match status" value="1"/>
</dbReference>
<comment type="catalytic activity">
    <reaction evidence="7 8">
        <text>5-phospho-beta-D-ribosylamine + L-glutamate + diphosphate = 5-phospho-alpha-D-ribose 1-diphosphate + L-glutamine + H2O</text>
        <dbReference type="Rhea" id="RHEA:14905"/>
        <dbReference type="ChEBI" id="CHEBI:15377"/>
        <dbReference type="ChEBI" id="CHEBI:29985"/>
        <dbReference type="ChEBI" id="CHEBI:33019"/>
        <dbReference type="ChEBI" id="CHEBI:58017"/>
        <dbReference type="ChEBI" id="CHEBI:58359"/>
        <dbReference type="ChEBI" id="CHEBI:58681"/>
        <dbReference type="EC" id="2.4.2.14"/>
    </reaction>
</comment>
<evidence type="ECO:0000256" key="7">
    <source>
        <dbReference type="HAMAP-Rule" id="MF_01931"/>
    </source>
</evidence>
<dbReference type="Pfam" id="PF13522">
    <property type="entry name" value="GATase_6"/>
    <property type="match status" value="1"/>
</dbReference>
<evidence type="ECO:0000256" key="6">
    <source>
        <dbReference type="ARBA" id="ARBA00022962"/>
    </source>
</evidence>
<dbReference type="Gene3D" id="3.60.20.10">
    <property type="entry name" value="Glutamine Phosphoribosylpyrophosphate, subunit 1, domain 1"/>
    <property type="match status" value="1"/>
</dbReference>
<keyword evidence="7 11" id="KW-0408">Iron</keyword>
<evidence type="ECO:0000256" key="11">
    <source>
        <dbReference type="PIRSR" id="PIRSR000485-3"/>
    </source>
</evidence>
<evidence type="ECO:0000256" key="2">
    <source>
        <dbReference type="ARBA" id="ARBA00010138"/>
    </source>
</evidence>
<keyword evidence="3 7" id="KW-0328">Glycosyltransferase</keyword>
<feature type="binding site" evidence="7 11">
    <location>
        <position position="444"/>
    </location>
    <ligand>
        <name>[4Fe-4S] cluster</name>
        <dbReference type="ChEBI" id="CHEBI:49883"/>
    </ligand>
</feature>
<dbReference type="HAMAP" id="MF_01931">
    <property type="entry name" value="PurF"/>
    <property type="match status" value="1"/>
</dbReference>
<accession>F1YR38</accession>
<comment type="pathway">
    <text evidence="1 7 8">Purine metabolism; IMP biosynthesis via de novo pathway; N(1)-(5-phospho-D-ribosyl)glycinamide from 5-phospho-alpha-D-ribose 1-diphosphate: step 1/2.</text>
</comment>
<dbReference type="InterPro" id="IPR035584">
    <property type="entry name" value="PurF_N"/>
</dbReference>
<dbReference type="GO" id="GO:0004044">
    <property type="term" value="F:amidophosphoribosyltransferase activity"/>
    <property type="evidence" value="ECO:0007669"/>
    <property type="project" value="UniProtKB-UniRule"/>
</dbReference>
<feature type="binding site" evidence="7 10">
    <location>
        <position position="407"/>
    </location>
    <ligand>
        <name>Mg(2+)</name>
        <dbReference type="ChEBI" id="CHEBI:18420"/>
    </ligand>
</feature>
<dbReference type="UniPathway" id="UPA00074">
    <property type="reaction ID" value="UER00124"/>
</dbReference>
<feature type="binding site" evidence="7 11">
    <location>
        <position position="503"/>
    </location>
    <ligand>
        <name>[4Fe-4S] cluster</name>
        <dbReference type="ChEBI" id="CHEBI:49883"/>
    </ligand>
</feature>
<gene>
    <name evidence="7 13" type="primary">purF</name>
    <name evidence="13" type="ORF">APO_0360</name>
</gene>
<evidence type="ECO:0000256" key="1">
    <source>
        <dbReference type="ARBA" id="ARBA00005209"/>
    </source>
</evidence>
<keyword evidence="7" id="KW-0004">4Fe-4S</keyword>
<evidence type="ECO:0000256" key="5">
    <source>
        <dbReference type="ARBA" id="ARBA00022755"/>
    </source>
</evidence>